<feature type="domain" description="Tautomerase cis-CaaD-like" evidence="1">
    <location>
        <begin position="1"/>
        <end position="140"/>
    </location>
</feature>
<evidence type="ECO:0000259" key="1">
    <source>
        <dbReference type="Pfam" id="PF14832"/>
    </source>
</evidence>
<dbReference type="InterPro" id="IPR028116">
    <property type="entry name" value="Cis-CaaD-like"/>
</dbReference>
<name>A0A0P7BRE7_9HYPO</name>
<gene>
    <name evidence="2" type="ORF">AK830_g2744</name>
</gene>
<organism evidence="2 3">
    <name type="scientific">Neonectria ditissima</name>
    <dbReference type="NCBI Taxonomy" id="78410"/>
    <lineage>
        <taxon>Eukaryota</taxon>
        <taxon>Fungi</taxon>
        <taxon>Dikarya</taxon>
        <taxon>Ascomycota</taxon>
        <taxon>Pezizomycotina</taxon>
        <taxon>Sordariomycetes</taxon>
        <taxon>Hypocreomycetidae</taxon>
        <taxon>Hypocreales</taxon>
        <taxon>Nectriaceae</taxon>
        <taxon>Neonectria</taxon>
    </lineage>
</organism>
<dbReference type="SUPFAM" id="SSF55331">
    <property type="entry name" value="Tautomerase/MIF"/>
    <property type="match status" value="1"/>
</dbReference>
<keyword evidence="3" id="KW-1185">Reference proteome</keyword>
<accession>A0A0P7BRE7</accession>
<dbReference type="EMBL" id="LKCW01000027">
    <property type="protein sequence ID" value="KPM43798.1"/>
    <property type="molecule type" value="Genomic_DNA"/>
</dbReference>
<dbReference type="Gene3D" id="3.30.429.10">
    <property type="entry name" value="Macrophage Migration Inhibitory Factor"/>
    <property type="match status" value="1"/>
</dbReference>
<protein>
    <recommendedName>
        <fullName evidence="1">Tautomerase cis-CaaD-like domain-containing protein</fullName>
    </recommendedName>
</protein>
<sequence>MPFYDVSHSYPLDGAQRQQIAERVTALHCTMFNAPALFVNIRFSPIKDEEYWYGGKQKKNTNRIFAHVRSGSNRSDEAFAQLAKELEAIWDEVVGRKSSDIGPNNAKVLQAVFVIPGITAREEGLAIPPAGTESAWLKENLTSFQERAERGDEDFQDLLAELKDRPELLG</sequence>
<dbReference type="InterPro" id="IPR014347">
    <property type="entry name" value="Tautomerase/MIF_sf"/>
</dbReference>
<reference evidence="2 3" key="1">
    <citation type="submission" date="2015-09" db="EMBL/GenBank/DDBJ databases">
        <title>Draft genome of a European isolate of the apple canker pathogen Neonectria ditissima.</title>
        <authorList>
            <person name="Gomez-Cortecero A."/>
            <person name="Harrison R.J."/>
            <person name="Armitage A.D."/>
        </authorList>
    </citation>
    <scope>NUCLEOTIDE SEQUENCE [LARGE SCALE GENOMIC DNA]</scope>
    <source>
        <strain evidence="2 3">R09/05</strain>
    </source>
</reference>
<evidence type="ECO:0000313" key="2">
    <source>
        <dbReference type="EMBL" id="KPM43798.1"/>
    </source>
</evidence>
<proteinExistence type="predicted"/>
<evidence type="ECO:0000313" key="3">
    <source>
        <dbReference type="Proteomes" id="UP000050424"/>
    </source>
</evidence>
<dbReference type="AlphaFoldDB" id="A0A0P7BRE7"/>
<dbReference type="Proteomes" id="UP000050424">
    <property type="component" value="Unassembled WGS sequence"/>
</dbReference>
<dbReference type="Pfam" id="PF14832">
    <property type="entry name" value="Tautomerase_3"/>
    <property type="match status" value="1"/>
</dbReference>
<dbReference type="OrthoDB" id="9981319at2759"/>
<comment type="caution">
    <text evidence="2">The sequence shown here is derived from an EMBL/GenBank/DDBJ whole genome shotgun (WGS) entry which is preliminary data.</text>
</comment>